<dbReference type="GO" id="GO:0008017">
    <property type="term" value="F:microtubule binding"/>
    <property type="evidence" value="ECO:0007669"/>
    <property type="project" value="TreeGrafter"/>
</dbReference>
<dbReference type="PRINTS" id="PR02043">
    <property type="entry name" value="CANCERSCCP1"/>
</dbReference>
<dbReference type="Pfam" id="PF15927">
    <property type="entry name" value="Casc1_N"/>
    <property type="match status" value="1"/>
</dbReference>
<proteinExistence type="inferred from homology"/>
<feature type="compositionally biased region" description="Basic and acidic residues" evidence="3">
    <location>
        <begin position="7"/>
        <end position="61"/>
    </location>
</feature>
<keyword evidence="6" id="KW-1185">Reference proteome</keyword>
<protein>
    <recommendedName>
        <fullName evidence="2">Dynein axonemal intermediate chain 7</fullName>
    </recommendedName>
</protein>
<dbReference type="GO" id="GO:0048487">
    <property type="term" value="F:beta-tubulin binding"/>
    <property type="evidence" value="ECO:0007669"/>
    <property type="project" value="TreeGrafter"/>
</dbReference>
<comment type="similarity">
    <text evidence="1">Belongs to the DNAI7 family.</text>
</comment>
<feature type="region of interest" description="Disordered" evidence="3">
    <location>
        <begin position="1"/>
        <end position="61"/>
    </location>
</feature>
<dbReference type="AlphaFoldDB" id="A0A8T3D0G0"/>
<dbReference type="GO" id="GO:0005930">
    <property type="term" value="C:axoneme"/>
    <property type="evidence" value="ECO:0007669"/>
    <property type="project" value="TreeGrafter"/>
</dbReference>
<feature type="compositionally biased region" description="Acidic residues" evidence="3">
    <location>
        <begin position="288"/>
        <end position="301"/>
    </location>
</feature>
<evidence type="ECO:0000259" key="4">
    <source>
        <dbReference type="Pfam" id="PF15927"/>
    </source>
</evidence>
<dbReference type="InterPro" id="IPR031826">
    <property type="entry name" value="IC97/Casc1_N"/>
</dbReference>
<comment type="caution">
    <text evidence="5">The sequence shown here is derived from an EMBL/GenBank/DDBJ whole genome shotgun (WGS) entry which is preliminary data.</text>
</comment>
<dbReference type="EMBL" id="JAERUA010000017">
    <property type="protein sequence ID" value="KAI1888138.1"/>
    <property type="molecule type" value="Genomic_DNA"/>
</dbReference>
<sequence>MKKGKVSKADKTKALKEEQKKREKEEEELRLQREQEERERLERERKRREKQEWLEQKDRERRGDELNELSQMLEDNYVAVTKWQVETKQKAKWNRYMTCDGSPNPSVAQEINAFINLWREDPEVQITPVLQDISLALRLIEELEGISKERGEQSEKEAQQDRETLLSLRSLVHSKLYLASEEILKRASTNVDMESGNMQTVIRDEKITLCLWANLSKNARLKDVSFSKAGLGFEMPKQVAVNDTAVRMLHTRYDHLSPLSREVQSQATAALVEEAPPETEQKEKGEMEAEEESQENDDADAQSEKANSRKSAASVRSEKGKKRNGALPQEPTAEEVENEPESQPEEPAPVEEPVDAPTDPCPLLRMWTLLTCVSTHPLVEFIILMCFTCHPNPSR</sequence>
<evidence type="ECO:0000313" key="5">
    <source>
        <dbReference type="EMBL" id="KAI1888138.1"/>
    </source>
</evidence>
<evidence type="ECO:0000256" key="3">
    <source>
        <dbReference type="SAM" id="MobiDB-lite"/>
    </source>
</evidence>
<dbReference type="InterPro" id="IPR023247">
    <property type="entry name" value="IC97/Dnai7-like"/>
</dbReference>
<dbReference type="Proteomes" id="UP000829720">
    <property type="component" value="Unassembled WGS sequence"/>
</dbReference>
<accession>A0A8T3D0G0</accession>
<dbReference type="PANTHER" id="PTHR20929:SF11">
    <property type="entry name" value="DYNEIN AXONEMAL INTERMEDIATE CHAIN 7"/>
    <property type="match status" value="1"/>
</dbReference>
<dbReference type="PANTHER" id="PTHR20929">
    <property type="entry name" value="LUNG ADENOMA SUSCEPTIBILITY 1-RELATED"/>
    <property type="match status" value="1"/>
</dbReference>
<dbReference type="OrthoDB" id="8959685at2759"/>
<name>A0A8T3D0G0_9TELE</name>
<feature type="compositionally biased region" description="Acidic residues" evidence="3">
    <location>
        <begin position="332"/>
        <end position="354"/>
    </location>
</feature>
<feature type="domain" description="IC97/Casc1 N-terminal" evidence="4">
    <location>
        <begin position="21"/>
        <end position="220"/>
    </location>
</feature>
<feature type="region of interest" description="Disordered" evidence="3">
    <location>
        <begin position="259"/>
        <end position="357"/>
    </location>
</feature>
<evidence type="ECO:0000313" key="6">
    <source>
        <dbReference type="Proteomes" id="UP000829720"/>
    </source>
</evidence>
<reference evidence="5" key="1">
    <citation type="submission" date="2021-01" db="EMBL/GenBank/DDBJ databases">
        <authorList>
            <person name="Zahm M."/>
            <person name="Roques C."/>
            <person name="Cabau C."/>
            <person name="Klopp C."/>
            <person name="Donnadieu C."/>
            <person name="Jouanno E."/>
            <person name="Lampietro C."/>
            <person name="Louis A."/>
            <person name="Herpin A."/>
            <person name="Echchiki A."/>
            <person name="Berthelot C."/>
            <person name="Parey E."/>
            <person name="Roest-Crollius H."/>
            <person name="Braasch I."/>
            <person name="Postlethwait J."/>
            <person name="Bobe J."/>
            <person name="Montfort J."/>
            <person name="Bouchez O."/>
            <person name="Begum T."/>
            <person name="Mejri S."/>
            <person name="Adams A."/>
            <person name="Chen W.-J."/>
            <person name="Guiguen Y."/>
        </authorList>
    </citation>
    <scope>NUCLEOTIDE SEQUENCE</scope>
    <source>
        <tissue evidence="5">Blood</tissue>
    </source>
</reference>
<organism evidence="5 6">
    <name type="scientific">Albula goreensis</name>
    <dbReference type="NCBI Taxonomy" id="1534307"/>
    <lineage>
        <taxon>Eukaryota</taxon>
        <taxon>Metazoa</taxon>
        <taxon>Chordata</taxon>
        <taxon>Craniata</taxon>
        <taxon>Vertebrata</taxon>
        <taxon>Euteleostomi</taxon>
        <taxon>Actinopterygii</taxon>
        <taxon>Neopterygii</taxon>
        <taxon>Teleostei</taxon>
        <taxon>Albuliformes</taxon>
        <taxon>Albulidae</taxon>
        <taxon>Albula</taxon>
    </lineage>
</organism>
<evidence type="ECO:0000256" key="2">
    <source>
        <dbReference type="ARBA" id="ARBA00024414"/>
    </source>
</evidence>
<gene>
    <name evidence="5" type="ORF">AGOR_G00181950</name>
</gene>
<evidence type="ECO:0000256" key="1">
    <source>
        <dbReference type="ARBA" id="ARBA00024332"/>
    </source>
</evidence>